<keyword evidence="1" id="KW-1133">Transmembrane helix</keyword>
<name>A0A8S5TUA6_9CAUD</name>
<evidence type="ECO:0000313" key="2">
    <source>
        <dbReference type="EMBL" id="DAF85782.1"/>
    </source>
</evidence>
<keyword evidence="1" id="KW-0472">Membrane</keyword>
<sequence length="71" mass="7788">MLKEKAQTAVGETVVDGVKAKLKQDLKENWKEYALVAAGIIGAAAGVNLLFNIINRPVANRSNIHFYIHII</sequence>
<evidence type="ECO:0000256" key="1">
    <source>
        <dbReference type="SAM" id="Phobius"/>
    </source>
</evidence>
<feature type="transmembrane region" description="Helical" evidence="1">
    <location>
        <begin position="33"/>
        <end position="54"/>
    </location>
</feature>
<protein>
    <submittedName>
        <fullName evidence="2">Uncharacterized protein</fullName>
    </submittedName>
</protein>
<organism evidence="2">
    <name type="scientific">Siphoviridae sp. ctWT735</name>
    <dbReference type="NCBI Taxonomy" id="2825538"/>
    <lineage>
        <taxon>Viruses</taxon>
        <taxon>Duplodnaviria</taxon>
        <taxon>Heunggongvirae</taxon>
        <taxon>Uroviricota</taxon>
        <taxon>Caudoviricetes</taxon>
    </lineage>
</organism>
<dbReference type="EMBL" id="BK015930">
    <property type="protein sequence ID" value="DAF85782.1"/>
    <property type="molecule type" value="Genomic_DNA"/>
</dbReference>
<proteinExistence type="predicted"/>
<keyword evidence="1" id="KW-0812">Transmembrane</keyword>
<reference evidence="2" key="1">
    <citation type="journal article" date="2021" name="Proc. Natl. Acad. Sci. U.S.A.">
        <title>A Catalog of Tens of Thousands of Viruses from Human Metagenomes Reveals Hidden Associations with Chronic Diseases.</title>
        <authorList>
            <person name="Tisza M.J."/>
            <person name="Buck C.B."/>
        </authorList>
    </citation>
    <scope>NUCLEOTIDE SEQUENCE</scope>
    <source>
        <strain evidence="2">CtWT735</strain>
    </source>
</reference>
<accession>A0A8S5TUA6</accession>